<dbReference type="InterPro" id="IPR047021">
    <property type="entry name" value="REXO1/3/4-like"/>
</dbReference>
<evidence type="ECO:0000313" key="11">
    <source>
        <dbReference type="EMBL" id="CAF1298507.1"/>
    </source>
</evidence>
<evidence type="ECO:0000313" key="12">
    <source>
        <dbReference type="Proteomes" id="UP000663828"/>
    </source>
</evidence>
<dbReference type="InterPro" id="IPR036397">
    <property type="entry name" value="RNaseH_sf"/>
</dbReference>
<name>A0A813STR6_ADIRI</name>
<dbReference type="PANTHER" id="PTHR12801">
    <property type="entry name" value="RNA EXONUCLEASE REXO1 / RECO3 FAMILY MEMBER-RELATED"/>
    <property type="match status" value="1"/>
</dbReference>
<evidence type="ECO:0000256" key="4">
    <source>
        <dbReference type="ARBA" id="ARBA00022722"/>
    </source>
</evidence>
<comment type="similarity">
    <text evidence="2">Belongs to the REXO4 family.</text>
</comment>
<accession>A0A813STR6</accession>
<dbReference type="PANTHER" id="PTHR12801:SF158">
    <property type="entry name" value="RNA EXONUCLEASE 4"/>
    <property type="match status" value="1"/>
</dbReference>
<protein>
    <recommendedName>
        <fullName evidence="3">RNA exonuclease 4</fullName>
    </recommendedName>
</protein>
<dbReference type="InterPro" id="IPR013520">
    <property type="entry name" value="Ribonucl_H"/>
</dbReference>
<dbReference type="InterPro" id="IPR012337">
    <property type="entry name" value="RNaseH-like_sf"/>
</dbReference>
<keyword evidence="7" id="KW-0539">Nucleus</keyword>
<keyword evidence="12" id="KW-1185">Reference proteome</keyword>
<feature type="region of interest" description="Disordered" evidence="8">
    <location>
        <begin position="208"/>
        <end position="245"/>
    </location>
</feature>
<evidence type="ECO:0000259" key="9">
    <source>
        <dbReference type="SMART" id="SM00479"/>
    </source>
</evidence>
<evidence type="ECO:0000256" key="1">
    <source>
        <dbReference type="ARBA" id="ARBA00004123"/>
    </source>
</evidence>
<keyword evidence="5" id="KW-0378">Hydrolase</keyword>
<dbReference type="SUPFAM" id="SSF53098">
    <property type="entry name" value="Ribonuclease H-like"/>
    <property type="match status" value="1"/>
</dbReference>
<feature type="domain" description="Exonuclease" evidence="9">
    <location>
        <begin position="45"/>
        <end position="206"/>
    </location>
</feature>
<evidence type="ECO:0000256" key="2">
    <source>
        <dbReference type="ARBA" id="ARBA00010489"/>
    </source>
</evidence>
<sequence>MSIIINTNEVSSNWKLLATKMPVSELKKKQIETSRTSVRPPKLTKAVCIDCEMVGVGENGMDNMLARVSIVNQLGQCLYDKYVKPTEPVVDYRTAVSGITEQNLENGIPLNVVQKEVSDIIQHRTLVGHAIHNDLQVLFLSHPKRRIRDTQRYKGFRSLFNGGLPSLKALADKVLGLKIQTGAHDSVEDARVTMQLYVQHRREWEKSLREKNSLTSEEKHKRIRARQKQKRLQSSSSSSFTKKTI</sequence>
<feature type="compositionally biased region" description="Basic residues" evidence="8">
    <location>
        <begin position="221"/>
        <end position="231"/>
    </location>
</feature>
<gene>
    <name evidence="11" type="ORF">EDS130_LOCUS30474</name>
    <name evidence="10" type="ORF">XAT740_LOCUS2986</name>
</gene>
<dbReference type="GO" id="GO:0005634">
    <property type="term" value="C:nucleus"/>
    <property type="evidence" value="ECO:0007669"/>
    <property type="project" value="UniProtKB-SubCell"/>
</dbReference>
<dbReference type="CDD" id="cd06144">
    <property type="entry name" value="REX4_like"/>
    <property type="match status" value="1"/>
</dbReference>
<comment type="caution">
    <text evidence="10">The sequence shown here is derived from an EMBL/GenBank/DDBJ whole genome shotgun (WGS) entry which is preliminary data.</text>
</comment>
<evidence type="ECO:0000256" key="8">
    <source>
        <dbReference type="SAM" id="MobiDB-lite"/>
    </source>
</evidence>
<dbReference type="AlphaFoldDB" id="A0A813STR6"/>
<dbReference type="Pfam" id="PF00929">
    <property type="entry name" value="RNase_T"/>
    <property type="match status" value="1"/>
</dbReference>
<proteinExistence type="inferred from homology"/>
<dbReference type="Proteomes" id="UP000663828">
    <property type="component" value="Unassembled WGS sequence"/>
</dbReference>
<dbReference type="FunFam" id="3.30.420.10:FF:000007">
    <property type="entry name" value="Interferon-stimulated exonuclease gene 20"/>
    <property type="match status" value="1"/>
</dbReference>
<evidence type="ECO:0000256" key="3">
    <source>
        <dbReference type="ARBA" id="ARBA00016937"/>
    </source>
</evidence>
<evidence type="ECO:0000256" key="7">
    <source>
        <dbReference type="ARBA" id="ARBA00023242"/>
    </source>
</evidence>
<comment type="subcellular location">
    <subcellularLocation>
        <location evidence="1">Nucleus</location>
    </subcellularLocation>
</comment>
<dbReference type="OrthoDB" id="8191639at2759"/>
<reference evidence="10" key="1">
    <citation type="submission" date="2021-02" db="EMBL/GenBank/DDBJ databases">
        <authorList>
            <person name="Nowell W R."/>
        </authorList>
    </citation>
    <scope>NUCLEOTIDE SEQUENCE</scope>
</reference>
<organism evidence="10 12">
    <name type="scientific">Adineta ricciae</name>
    <name type="common">Rotifer</name>
    <dbReference type="NCBI Taxonomy" id="249248"/>
    <lineage>
        <taxon>Eukaryota</taxon>
        <taxon>Metazoa</taxon>
        <taxon>Spiralia</taxon>
        <taxon>Gnathifera</taxon>
        <taxon>Rotifera</taxon>
        <taxon>Eurotatoria</taxon>
        <taxon>Bdelloidea</taxon>
        <taxon>Adinetida</taxon>
        <taxon>Adinetidae</taxon>
        <taxon>Adineta</taxon>
    </lineage>
</organism>
<evidence type="ECO:0000256" key="6">
    <source>
        <dbReference type="ARBA" id="ARBA00022839"/>
    </source>
</evidence>
<dbReference type="InterPro" id="IPR037431">
    <property type="entry name" value="REX4_DEDDh_dom"/>
</dbReference>
<dbReference type="Proteomes" id="UP000663852">
    <property type="component" value="Unassembled WGS sequence"/>
</dbReference>
<keyword evidence="6" id="KW-0269">Exonuclease</keyword>
<dbReference type="EMBL" id="CAJNOJ010000214">
    <property type="protein sequence ID" value="CAF1298507.1"/>
    <property type="molecule type" value="Genomic_DNA"/>
</dbReference>
<evidence type="ECO:0000256" key="5">
    <source>
        <dbReference type="ARBA" id="ARBA00022801"/>
    </source>
</evidence>
<dbReference type="Gene3D" id="3.30.420.10">
    <property type="entry name" value="Ribonuclease H-like superfamily/Ribonuclease H"/>
    <property type="match status" value="1"/>
</dbReference>
<dbReference type="GO" id="GO:0003676">
    <property type="term" value="F:nucleic acid binding"/>
    <property type="evidence" value="ECO:0007669"/>
    <property type="project" value="InterPro"/>
</dbReference>
<keyword evidence="4" id="KW-0540">Nuclease</keyword>
<evidence type="ECO:0000313" key="10">
    <source>
        <dbReference type="EMBL" id="CAF0801243.1"/>
    </source>
</evidence>
<dbReference type="GO" id="GO:0006364">
    <property type="term" value="P:rRNA processing"/>
    <property type="evidence" value="ECO:0007669"/>
    <property type="project" value="InterPro"/>
</dbReference>
<dbReference type="SMART" id="SM00479">
    <property type="entry name" value="EXOIII"/>
    <property type="match status" value="1"/>
</dbReference>
<dbReference type="EMBL" id="CAJNOR010000111">
    <property type="protein sequence ID" value="CAF0801243.1"/>
    <property type="molecule type" value="Genomic_DNA"/>
</dbReference>
<dbReference type="GO" id="GO:0008408">
    <property type="term" value="F:3'-5' exonuclease activity"/>
    <property type="evidence" value="ECO:0007669"/>
    <property type="project" value="InterPro"/>
</dbReference>
<feature type="compositionally biased region" description="Basic and acidic residues" evidence="8">
    <location>
        <begin position="208"/>
        <end position="220"/>
    </location>
</feature>